<protein>
    <submittedName>
        <fullName evidence="2">Uncharacterized protein</fullName>
    </submittedName>
</protein>
<keyword evidence="3" id="KW-1185">Reference proteome</keyword>
<dbReference type="EMBL" id="MVGC01000074">
    <property type="protein sequence ID" value="RJE24619.1"/>
    <property type="molecule type" value="Genomic_DNA"/>
</dbReference>
<keyword evidence="1" id="KW-1133">Transmembrane helix</keyword>
<keyword evidence="1" id="KW-0472">Membrane</keyword>
<gene>
    <name evidence="2" type="ORF">PHISCL_03043</name>
</gene>
<evidence type="ECO:0000313" key="3">
    <source>
        <dbReference type="Proteomes" id="UP000266188"/>
    </source>
</evidence>
<dbReference type="STRING" id="2070753.A0A3A2ZMZ1"/>
<organism evidence="2 3">
    <name type="scientific">Aspergillus sclerotialis</name>
    <dbReference type="NCBI Taxonomy" id="2070753"/>
    <lineage>
        <taxon>Eukaryota</taxon>
        <taxon>Fungi</taxon>
        <taxon>Dikarya</taxon>
        <taxon>Ascomycota</taxon>
        <taxon>Pezizomycotina</taxon>
        <taxon>Eurotiomycetes</taxon>
        <taxon>Eurotiomycetidae</taxon>
        <taxon>Eurotiales</taxon>
        <taxon>Aspergillaceae</taxon>
        <taxon>Aspergillus</taxon>
        <taxon>Aspergillus subgen. Polypaecilum</taxon>
    </lineage>
</organism>
<dbReference type="AlphaFoldDB" id="A0A3A2ZMZ1"/>
<dbReference type="OrthoDB" id="4140442at2759"/>
<feature type="transmembrane region" description="Helical" evidence="1">
    <location>
        <begin position="20"/>
        <end position="41"/>
    </location>
</feature>
<accession>A0A3A2ZMZ1</accession>
<comment type="caution">
    <text evidence="2">The sequence shown here is derived from an EMBL/GenBank/DDBJ whole genome shotgun (WGS) entry which is preliminary data.</text>
</comment>
<name>A0A3A2ZMZ1_9EURO</name>
<evidence type="ECO:0000256" key="1">
    <source>
        <dbReference type="SAM" id="Phobius"/>
    </source>
</evidence>
<reference evidence="3" key="1">
    <citation type="submission" date="2017-02" db="EMBL/GenBank/DDBJ databases">
        <authorList>
            <person name="Tafer H."/>
            <person name="Lopandic K."/>
        </authorList>
    </citation>
    <scope>NUCLEOTIDE SEQUENCE [LARGE SCALE GENOMIC DNA]</scope>
    <source>
        <strain evidence="3">CBS 366.77</strain>
    </source>
</reference>
<dbReference type="Proteomes" id="UP000266188">
    <property type="component" value="Unassembled WGS sequence"/>
</dbReference>
<evidence type="ECO:0000313" key="2">
    <source>
        <dbReference type="EMBL" id="RJE24619.1"/>
    </source>
</evidence>
<sequence length="175" mass="19487">MSGYNAHITFQDPLGPLPTWVKASSAVVSLIASFIGTMLILKTGRLVKSVHTVRSNNQTVVRIFVRRMIPFMKPIQIDAKPLEVSITNQVVMSPEAVRARNVQQKSLQTRPSWFKSPLKATSNLSWRIFKTARQIATEEDIITLKLDGKRGLYRMDGNGTVSRELGIFAGGARGY</sequence>
<keyword evidence="1" id="KW-0812">Transmembrane</keyword>
<proteinExistence type="predicted"/>